<keyword evidence="1 2" id="KW-0812">Transmembrane</keyword>
<evidence type="ECO:0000256" key="1">
    <source>
        <dbReference type="SAM" id="Phobius"/>
    </source>
</evidence>
<keyword evidence="1" id="KW-1133">Transmembrane helix</keyword>
<sequence>MITHDSLLDFTLFNLEGLIAFSSPLISLITLANSNQRYNKMCDTALSCARDHLLPLAHDHLLPLLKEAFNMIRVVPKEIAELKEELESIEDFKIAQLSPLLEWEDWEKPL</sequence>
<dbReference type="EMBL" id="CM001219">
    <property type="protein sequence ID" value="KEH33982.1"/>
    <property type="molecule type" value="Genomic_DNA"/>
</dbReference>
<dbReference type="HOGENOM" id="CLU_2174733_0_0_1"/>
<proteinExistence type="predicted"/>
<accession>A0A072UWK8</accession>
<keyword evidence="4" id="KW-1185">Reference proteome</keyword>
<dbReference type="Proteomes" id="UP000002051">
    <property type="component" value="Chromosome 3"/>
</dbReference>
<feature type="transmembrane region" description="Helical" evidence="1">
    <location>
        <begin position="12"/>
        <end position="31"/>
    </location>
</feature>
<name>A0A072UWK8_MEDTR</name>
<dbReference type="EnsemblPlants" id="KEH33982">
    <property type="protein sequence ID" value="KEH33982"/>
    <property type="gene ID" value="MTR_3g056185"/>
</dbReference>
<gene>
    <name evidence="2" type="ordered locus">MTR_3g056185</name>
</gene>
<reference evidence="2 4" key="1">
    <citation type="journal article" date="2011" name="Nature">
        <title>The Medicago genome provides insight into the evolution of rhizobial symbioses.</title>
        <authorList>
            <person name="Young N.D."/>
            <person name="Debelle F."/>
            <person name="Oldroyd G.E."/>
            <person name="Geurts R."/>
            <person name="Cannon S.B."/>
            <person name="Udvardi M.K."/>
            <person name="Benedito V.A."/>
            <person name="Mayer K.F."/>
            <person name="Gouzy J."/>
            <person name="Schoof H."/>
            <person name="Van de Peer Y."/>
            <person name="Proost S."/>
            <person name="Cook D.R."/>
            <person name="Meyers B.C."/>
            <person name="Spannagl M."/>
            <person name="Cheung F."/>
            <person name="De Mita S."/>
            <person name="Krishnakumar V."/>
            <person name="Gundlach H."/>
            <person name="Zhou S."/>
            <person name="Mudge J."/>
            <person name="Bharti A.K."/>
            <person name="Murray J.D."/>
            <person name="Naoumkina M.A."/>
            <person name="Rosen B."/>
            <person name="Silverstein K.A."/>
            <person name="Tang H."/>
            <person name="Rombauts S."/>
            <person name="Zhao P.X."/>
            <person name="Zhou P."/>
            <person name="Barbe V."/>
            <person name="Bardou P."/>
            <person name="Bechner M."/>
            <person name="Bellec A."/>
            <person name="Berger A."/>
            <person name="Berges H."/>
            <person name="Bidwell S."/>
            <person name="Bisseling T."/>
            <person name="Choisne N."/>
            <person name="Couloux A."/>
            <person name="Denny R."/>
            <person name="Deshpande S."/>
            <person name="Dai X."/>
            <person name="Doyle J.J."/>
            <person name="Dudez A.M."/>
            <person name="Farmer A.D."/>
            <person name="Fouteau S."/>
            <person name="Franken C."/>
            <person name="Gibelin C."/>
            <person name="Gish J."/>
            <person name="Goldstein S."/>
            <person name="Gonzalez A.J."/>
            <person name="Green P.J."/>
            <person name="Hallab A."/>
            <person name="Hartog M."/>
            <person name="Hua A."/>
            <person name="Humphray S.J."/>
            <person name="Jeong D.H."/>
            <person name="Jing Y."/>
            <person name="Jocker A."/>
            <person name="Kenton S.M."/>
            <person name="Kim D.J."/>
            <person name="Klee K."/>
            <person name="Lai H."/>
            <person name="Lang C."/>
            <person name="Lin S."/>
            <person name="Macmil S.L."/>
            <person name="Magdelenat G."/>
            <person name="Matthews L."/>
            <person name="McCorrison J."/>
            <person name="Monaghan E.L."/>
            <person name="Mun J.H."/>
            <person name="Najar F.Z."/>
            <person name="Nicholson C."/>
            <person name="Noirot C."/>
            <person name="O'Bleness M."/>
            <person name="Paule C.R."/>
            <person name="Poulain J."/>
            <person name="Prion F."/>
            <person name="Qin B."/>
            <person name="Qu C."/>
            <person name="Retzel E.F."/>
            <person name="Riddle C."/>
            <person name="Sallet E."/>
            <person name="Samain S."/>
            <person name="Samson N."/>
            <person name="Sanders I."/>
            <person name="Saurat O."/>
            <person name="Scarpelli C."/>
            <person name="Schiex T."/>
            <person name="Segurens B."/>
            <person name="Severin A.J."/>
            <person name="Sherrier D.J."/>
            <person name="Shi R."/>
            <person name="Sims S."/>
            <person name="Singer S.R."/>
            <person name="Sinharoy S."/>
            <person name="Sterck L."/>
            <person name="Viollet A."/>
            <person name="Wang B.B."/>
            <person name="Wang K."/>
            <person name="Wang M."/>
            <person name="Wang X."/>
            <person name="Warfsmann J."/>
            <person name="Weissenbach J."/>
            <person name="White D.D."/>
            <person name="White J.D."/>
            <person name="Wiley G.B."/>
            <person name="Wincker P."/>
            <person name="Xing Y."/>
            <person name="Yang L."/>
            <person name="Yao Z."/>
            <person name="Ying F."/>
            <person name="Zhai J."/>
            <person name="Zhou L."/>
            <person name="Zuber A."/>
            <person name="Denarie J."/>
            <person name="Dixon R.A."/>
            <person name="May G.D."/>
            <person name="Schwartz D.C."/>
            <person name="Rogers J."/>
            <person name="Quetier F."/>
            <person name="Town C.D."/>
            <person name="Roe B.A."/>
        </authorList>
    </citation>
    <scope>NUCLEOTIDE SEQUENCE [LARGE SCALE GENOMIC DNA]</scope>
    <source>
        <strain evidence="2">A17</strain>
        <strain evidence="3 4">cv. Jemalong A17</strain>
    </source>
</reference>
<dbReference type="AlphaFoldDB" id="A0A072UWK8"/>
<keyword evidence="1" id="KW-0472">Membrane</keyword>
<reference evidence="3" key="3">
    <citation type="submission" date="2015-04" db="UniProtKB">
        <authorList>
            <consortium name="EnsemblPlants"/>
        </authorList>
    </citation>
    <scope>IDENTIFICATION</scope>
    <source>
        <strain evidence="3">cv. Jemalong A17</strain>
    </source>
</reference>
<evidence type="ECO:0000313" key="2">
    <source>
        <dbReference type="EMBL" id="KEH33982.1"/>
    </source>
</evidence>
<protein>
    <submittedName>
        <fullName evidence="2">Transmembrane protein, putative</fullName>
    </submittedName>
</protein>
<reference evidence="2 4" key="2">
    <citation type="journal article" date="2014" name="BMC Genomics">
        <title>An improved genome release (version Mt4.0) for the model legume Medicago truncatula.</title>
        <authorList>
            <person name="Tang H."/>
            <person name="Krishnakumar V."/>
            <person name="Bidwell S."/>
            <person name="Rosen B."/>
            <person name="Chan A."/>
            <person name="Zhou S."/>
            <person name="Gentzbittel L."/>
            <person name="Childs K.L."/>
            <person name="Yandell M."/>
            <person name="Gundlach H."/>
            <person name="Mayer K.F."/>
            <person name="Schwartz D.C."/>
            <person name="Town C.D."/>
        </authorList>
    </citation>
    <scope>GENOME REANNOTATION</scope>
    <source>
        <strain evidence="2">A17</strain>
        <strain evidence="3 4">cv. Jemalong A17</strain>
    </source>
</reference>
<organism evidence="2 4">
    <name type="scientific">Medicago truncatula</name>
    <name type="common">Barrel medic</name>
    <name type="synonym">Medicago tribuloides</name>
    <dbReference type="NCBI Taxonomy" id="3880"/>
    <lineage>
        <taxon>Eukaryota</taxon>
        <taxon>Viridiplantae</taxon>
        <taxon>Streptophyta</taxon>
        <taxon>Embryophyta</taxon>
        <taxon>Tracheophyta</taxon>
        <taxon>Spermatophyta</taxon>
        <taxon>Magnoliopsida</taxon>
        <taxon>eudicotyledons</taxon>
        <taxon>Gunneridae</taxon>
        <taxon>Pentapetalae</taxon>
        <taxon>rosids</taxon>
        <taxon>fabids</taxon>
        <taxon>Fabales</taxon>
        <taxon>Fabaceae</taxon>
        <taxon>Papilionoideae</taxon>
        <taxon>50 kb inversion clade</taxon>
        <taxon>NPAAA clade</taxon>
        <taxon>Hologalegina</taxon>
        <taxon>IRL clade</taxon>
        <taxon>Trifolieae</taxon>
        <taxon>Medicago</taxon>
    </lineage>
</organism>
<evidence type="ECO:0000313" key="3">
    <source>
        <dbReference type="EnsemblPlants" id="KEH33982"/>
    </source>
</evidence>
<evidence type="ECO:0000313" key="4">
    <source>
        <dbReference type="Proteomes" id="UP000002051"/>
    </source>
</evidence>